<keyword evidence="1 2" id="KW-0732">Signal</keyword>
<evidence type="ECO:0000313" key="4">
    <source>
        <dbReference type="EMBL" id="TDX86297.1"/>
    </source>
</evidence>
<protein>
    <submittedName>
        <fullName evidence="4">Putative secreted protein (Por secretion system target)</fullName>
    </submittedName>
</protein>
<dbReference type="RefSeq" id="WP_133942921.1">
    <property type="nucleotide sequence ID" value="NZ_SOEO01000001.1"/>
</dbReference>
<keyword evidence="5" id="KW-1185">Reference proteome</keyword>
<dbReference type="EMBL" id="SOEO01000001">
    <property type="protein sequence ID" value="TDX86297.1"/>
    <property type="molecule type" value="Genomic_DNA"/>
</dbReference>
<gene>
    <name evidence="4" type="ORF">B0I22_0410</name>
</gene>
<accession>A0A4R8I8K4</accession>
<dbReference type="NCBIfam" id="TIGR04183">
    <property type="entry name" value="Por_Secre_tail"/>
    <property type="match status" value="1"/>
</dbReference>
<sequence length="324" mass="33404">MKKIYSLLAVVALTATATAQNTFQQDFSSSSTVADYVNTPAVGTTDKFDGITTSNSGSVWSIDSGALKIARTGNAAQFARLGVTGDTNAEVLSVQFDLSVSSSSSTTNAAAFYIGSGYSATANSAPSNASSNSRLGVNFSTTSGTFQLRNIAGSSNSANLTGVQKLTWIINNTSSEYTYTAPDGSTQTVAASKSDVWAGNAIVFDEMVATTSGVALQDLKFAISNGTGSLTVDNFVIKALPVPTMSVGDVKNGKANLVKNTIVSNELIFGAAAKVSVINMNGQVVKTAEVSENSRLDVSSLVKGTYVVTGVVNGQSVSQKIIKK</sequence>
<evidence type="ECO:0000256" key="2">
    <source>
        <dbReference type="SAM" id="SignalP"/>
    </source>
</evidence>
<organism evidence="4 5">
    <name type="scientific">Epilithonimonas xixisoli</name>
    <dbReference type="NCBI Taxonomy" id="1476462"/>
    <lineage>
        <taxon>Bacteria</taxon>
        <taxon>Pseudomonadati</taxon>
        <taxon>Bacteroidota</taxon>
        <taxon>Flavobacteriia</taxon>
        <taxon>Flavobacteriales</taxon>
        <taxon>Weeksellaceae</taxon>
        <taxon>Chryseobacterium group</taxon>
        <taxon>Epilithonimonas</taxon>
    </lineage>
</organism>
<dbReference type="Proteomes" id="UP000295313">
    <property type="component" value="Unassembled WGS sequence"/>
</dbReference>
<comment type="caution">
    <text evidence="4">The sequence shown here is derived from an EMBL/GenBank/DDBJ whole genome shotgun (WGS) entry which is preliminary data.</text>
</comment>
<dbReference type="Pfam" id="PF18962">
    <property type="entry name" value="Por_Secre_tail"/>
    <property type="match status" value="1"/>
</dbReference>
<name>A0A4R8I8K4_9FLAO</name>
<dbReference type="InterPro" id="IPR026444">
    <property type="entry name" value="Secre_tail"/>
</dbReference>
<feature type="domain" description="Secretion system C-terminal sorting" evidence="3">
    <location>
        <begin position="271"/>
        <end position="322"/>
    </location>
</feature>
<dbReference type="AlphaFoldDB" id="A0A4R8I8K4"/>
<proteinExistence type="predicted"/>
<evidence type="ECO:0000256" key="1">
    <source>
        <dbReference type="ARBA" id="ARBA00022729"/>
    </source>
</evidence>
<feature type="signal peptide" evidence="2">
    <location>
        <begin position="1"/>
        <end position="19"/>
    </location>
</feature>
<reference evidence="4 5" key="1">
    <citation type="submission" date="2019-03" db="EMBL/GenBank/DDBJ databases">
        <title>Genomic Encyclopedia of Type Strains, Phase III (KMG-III): the genomes of soil and plant-associated and newly described type strains.</title>
        <authorList>
            <person name="Whitman W."/>
        </authorList>
    </citation>
    <scope>NUCLEOTIDE SEQUENCE [LARGE SCALE GENOMIC DNA]</scope>
    <source>
        <strain evidence="4 5">CGMCC 1.12802</strain>
    </source>
</reference>
<evidence type="ECO:0000313" key="5">
    <source>
        <dbReference type="Proteomes" id="UP000295313"/>
    </source>
</evidence>
<feature type="chain" id="PRO_5020380665" evidence="2">
    <location>
        <begin position="20"/>
        <end position="324"/>
    </location>
</feature>
<evidence type="ECO:0000259" key="3">
    <source>
        <dbReference type="Pfam" id="PF18962"/>
    </source>
</evidence>
<dbReference type="OrthoDB" id="1465721at2"/>